<dbReference type="RefSeq" id="WP_275470201.1">
    <property type="nucleotide sequence ID" value="NZ_CP110233.1"/>
</dbReference>
<evidence type="ECO:0000313" key="4">
    <source>
        <dbReference type="Proteomes" id="UP001179647"/>
    </source>
</evidence>
<dbReference type="GO" id="GO:0051276">
    <property type="term" value="P:chromosome organization"/>
    <property type="evidence" value="ECO:0007669"/>
    <property type="project" value="InterPro"/>
</dbReference>
<evidence type="ECO:0000313" key="3">
    <source>
        <dbReference type="EMBL" id="WEG74401.1"/>
    </source>
</evidence>
<keyword evidence="1" id="KW-1188">Viral release from host cell</keyword>
<dbReference type="Pfam" id="PF03592">
    <property type="entry name" value="Terminase_2"/>
    <property type="match status" value="1"/>
</dbReference>
<reference evidence="3" key="1">
    <citation type="submission" date="2022-10" db="EMBL/GenBank/DDBJ databases">
        <title>Vagococcus sp. isolated from poultry meat.</title>
        <authorList>
            <person name="Johansson P."/>
            <person name="Bjorkroth J."/>
        </authorList>
    </citation>
    <scope>NUCLEOTIDE SEQUENCE</scope>
    <source>
        <strain evidence="3">STAA11</strain>
        <plasmid evidence="3">unnamed1</plasmid>
    </source>
</reference>
<dbReference type="Gene3D" id="6.10.140.2160">
    <property type="match status" value="1"/>
</dbReference>
<gene>
    <name evidence="3" type="ORF">OL234_10585</name>
</gene>
<protein>
    <submittedName>
        <fullName evidence="3">Terminase small subunit</fullName>
    </submittedName>
</protein>
<keyword evidence="4" id="KW-1185">Reference proteome</keyword>
<evidence type="ECO:0000256" key="2">
    <source>
        <dbReference type="ARBA" id="ARBA00023219"/>
    </source>
</evidence>
<dbReference type="Proteomes" id="UP001179647">
    <property type="component" value="Plasmid unnamed1"/>
</dbReference>
<dbReference type="PANTHER" id="PTHR41328:SF2">
    <property type="entry name" value="TERMINASE SMALL SUBUNIT"/>
    <property type="match status" value="1"/>
</dbReference>
<dbReference type="KEGG" id="vie:OL234_10585"/>
<dbReference type="AlphaFoldDB" id="A0AAF0I8W1"/>
<sequence length="254" mass="29345">MKDWELAYKDYESGMKYKEVADKYGKSVNTIKSWKSRYWNDIEHTTNKVATNDKKVCTQKEKVAHKEEVANEVVNDGTEDITDLNKYYGISEQQRRFADNYIENPNIYQSAVKAGYSETYANSLGYKLLGIIGIRNYINDRLAVINHNKIATQEEILRGLTRTFNREEEEHQVVTLRSKTEKWIPTGEDGQLKKMVVETEEPKVVSFPTRVSDSTRAADLLLKRLLATDEPQEFEDDGFLAALESEGEELWPQE</sequence>
<dbReference type="EMBL" id="CP110233">
    <property type="protein sequence ID" value="WEG74401.1"/>
    <property type="molecule type" value="Genomic_DNA"/>
</dbReference>
<keyword evidence="2" id="KW-0231">Viral genome packaging</keyword>
<geneLocation type="plasmid" evidence="3 4">
    <name>unnamed1</name>
</geneLocation>
<dbReference type="InterPro" id="IPR052404">
    <property type="entry name" value="SPP1-like_terminase"/>
</dbReference>
<name>A0AAF0I8W1_9ENTE</name>
<organism evidence="3 4">
    <name type="scientific">Vagococcus intermedius</name>
    <dbReference type="NCBI Taxonomy" id="2991418"/>
    <lineage>
        <taxon>Bacteria</taxon>
        <taxon>Bacillati</taxon>
        <taxon>Bacillota</taxon>
        <taxon>Bacilli</taxon>
        <taxon>Lactobacillales</taxon>
        <taxon>Enterococcaceae</taxon>
        <taxon>Vagococcus</taxon>
    </lineage>
</organism>
<dbReference type="PANTHER" id="PTHR41328">
    <property type="entry name" value="TERMINASE SMALL SUBUNIT-RELATED"/>
    <property type="match status" value="1"/>
</dbReference>
<keyword evidence="3" id="KW-0614">Plasmid</keyword>
<accession>A0AAF0I8W1</accession>
<dbReference type="InterPro" id="IPR005335">
    <property type="entry name" value="Terminase_ssu"/>
</dbReference>
<evidence type="ECO:0000256" key="1">
    <source>
        <dbReference type="ARBA" id="ARBA00022612"/>
    </source>
</evidence>
<dbReference type="Gene3D" id="1.10.10.1400">
    <property type="entry name" value="Terminase, small subunit, N-terminal DNA-binding domain, HTH motif"/>
    <property type="match status" value="1"/>
</dbReference>
<dbReference type="InterPro" id="IPR038713">
    <property type="entry name" value="Terminase_Gp1_N_sf"/>
</dbReference>
<proteinExistence type="predicted"/>